<protein>
    <recommendedName>
        <fullName evidence="1">gamma-glutamylcyclotransferase</fullName>
        <ecNumber evidence="1">4.3.2.9</ecNumber>
    </recommendedName>
</protein>
<dbReference type="EMBL" id="WOWK01000015">
    <property type="protein sequence ID" value="KAF0328886.1"/>
    <property type="molecule type" value="Genomic_DNA"/>
</dbReference>
<dbReference type="Gene3D" id="3.10.490.10">
    <property type="entry name" value="Gamma-glutamyl cyclotransferase-like"/>
    <property type="match status" value="1"/>
</dbReference>
<evidence type="ECO:0000256" key="1">
    <source>
        <dbReference type="ARBA" id="ARBA00012346"/>
    </source>
</evidence>
<dbReference type="CDD" id="cd06661">
    <property type="entry name" value="GGCT_like"/>
    <property type="match status" value="1"/>
</dbReference>
<sequence length="259" mass="29108">MQSDQADKPLLPKAGSVWYFAYGSNMRSSVMAGRSIIPQKTAVARIPTHVLTFDIFGFPYSEPSFASIAKRSQVTVDTVLSTGKNIPFESLPVHGVAYLISQEEYIRLVISEGGGVAYREIDVEAEFLNSSEEPIQKVVVSTLEAKYPFRPNAAPSARYLGLLETGAAEHSLPPEYQEYLSKLQCFEARASLLPRMRAFIFLSVWRPILRQLVKYMKANVSEDGHCDQWIENLIVYGYVVMWFCHGWIYAPLLGRGDGR</sequence>
<organism evidence="5 6">
    <name type="scientific">Colletotrichum asianum</name>
    <dbReference type="NCBI Taxonomy" id="702518"/>
    <lineage>
        <taxon>Eukaryota</taxon>
        <taxon>Fungi</taxon>
        <taxon>Dikarya</taxon>
        <taxon>Ascomycota</taxon>
        <taxon>Pezizomycotina</taxon>
        <taxon>Sordariomycetes</taxon>
        <taxon>Hypocreomycetidae</taxon>
        <taxon>Glomerellales</taxon>
        <taxon>Glomerellaceae</taxon>
        <taxon>Colletotrichum</taxon>
        <taxon>Colletotrichum gloeosporioides species complex</taxon>
    </lineage>
</organism>
<evidence type="ECO:0000313" key="5">
    <source>
        <dbReference type="EMBL" id="KAF0328886.1"/>
    </source>
</evidence>
<evidence type="ECO:0000313" key="6">
    <source>
        <dbReference type="Proteomes" id="UP000434172"/>
    </source>
</evidence>
<dbReference type="EC" id="4.3.2.9" evidence="1"/>
<gene>
    <name evidence="5" type="ORF">GQ607_003911</name>
</gene>
<proteinExistence type="predicted"/>
<evidence type="ECO:0000256" key="2">
    <source>
        <dbReference type="ARBA" id="ARBA00023239"/>
    </source>
</evidence>
<dbReference type="OrthoDB" id="2017317at2759"/>
<keyword evidence="2" id="KW-0456">Lyase</keyword>
<feature type="binding site" evidence="4">
    <location>
        <position position="159"/>
    </location>
    <ligand>
        <name>substrate</name>
    </ligand>
</feature>
<comment type="caution">
    <text evidence="5">The sequence shown here is derived from an EMBL/GenBank/DDBJ whole genome shotgun (WGS) entry which is preliminary data.</text>
</comment>
<name>A0A8H3ZVR7_9PEZI</name>
<dbReference type="PANTHER" id="PTHR12935">
    <property type="entry name" value="GAMMA-GLUTAMYLCYCLOTRANSFERASE"/>
    <property type="match status" value="1"/>
</dbReference>
<feature type="binding site" evidence="4">
    <location>
        <begin position="19"/>
        <end position="24"/>
    </location>
    <ligand>
        <name>substrate</name>
    </ligand>
</feature>
<dbReference type="Proteomes" id="UP000434172">
    <property type="component" value="Unassembled WGS sequence"/>
</dbReference>
<evidence type="ECO:0000256" key="3">
    <source>
        <dbReference type="PIRSR" id="PIRSR617939-1"/>
    </source>
</evidence>
<dbReference type="InterPro" id="IPR013024">
    <property type="entry name" value="GGCT-like"/>
</dbReference>
<dbReference type="InterPro" id="IPR017939">
    <property type="entry name" value="G-Glutamylcylcotransferase"/>
</dbReference>
<evidence type="ECO:0000256" key="4">
    <source>
        <dbReference type="PIRSR" id="PIRSR617939-2"/>
    </source>
</evidence>
<dbReference type="AlphaFoldDB" id="A0A8H3ZVR7"/>
<reference evidence="5 6" key="1">
    <citation type="submission" date="2019-12" db="EMBL/GenBank/DDBJ databases">
        <title>A genome sequence resource for the geographically widespread anthracnose pathogen Colletotrichum asianum.</title>
        <authorList>
            <person name="Meng Y."/>
        </authorList>
    </citation>
    <scope>NUCLEOTIDE SEQUENCE [LARGE SCALE GENOMIC DNA]</scope>
    <source>
        <strain evidence="5 6">ICMP 18580</strain>
    </source>
</reference>
<feature type="active site" description="Proton acceptor" evidence="3">
    <location>
        <position position="112"/>
    </location>
</feature>
<dbReference type="PANTHER" id="PTHR12935:SF0">
    <property type="entry name" value="GAMMA-GLUTAMYLCYCLOTRANSFERASE"/>
    <property type="match status" value="1"/>
</dbReference>
<dbReference type="GO" id="GO:0003839">
    <property type="term" value="F:gamma-glutamylcyclotransferase activity"/>
    <property type="evidence" value="ECO:0007669"/>
    <property type="project" value="UniProtKB-EC"/>
</dbReference>
<keyword evidence="6" id="KW-1185">Reference proteome</keyword>
<accession>A0A8H3ZVR7</accession>